<reference evidence="1" key="1">
    <citation type="submission" date="2020-04" db="EMBL/GenBank/DDBJ databases">
        <authorList>
            <person name="Chiriac C."/>
            <person name="Salcher M."/>
            <person name="Ghai R."/>
            <person name="Kavagutti S V."/>
        </authorList>
    </citation>
    <scope>NUCLEOTIDE SEQUENCE</scope>
</reference>
<evidence type="ECO:0000313" key="1">
    <source>
        <dbReference type="EMBL" id="CAB4128406.1"/>
    </source>
</evidence>
<dbReference type="EMBL" id="LR796229">
    <property type="protein sequence ID" value="CAB4128406.1"/>
    <property type="molecule type" value="Genomic_DNA"/>
</dbReference>
<accession>A0A6J5L560</accession>
<organism evidence="1">
    <name type="scientific">uncultured Caudovirales phage</name>
    <dbReference type="NCBI Taxonomy" id="2100421"/>
    <lineage>
        <taxon>Viruses</taxon>
        <taxon>Duplodnaviria</taxon>
        <taxon>Heunggongvirae</taxon>
        <taxon>Uroviricota</taxon>
        <taxon>Caudoviricetes</taxon>
        <taxon>Peduoviridae</taxon>
        <taxon>Maltschvirus</taxon>
        <taxon>Maltschvirus maltsch</taxon>
    </lineage>
</organism>
<gene>
    <name evidence="1" type="ORF">UFOVP100_30</name>
</gene>
<protein>
    <submittedName>
        <fullName evidence="1">Uncharacterized protein</fullName>
    </submittedName>
</protein>
<proteinExistence type="predicted"/>
<sequence>MAIVIKKKLSDKNSLVQKPGYTKANSEADEVERKAYPKGYKTLKKAEKSLGATEVMGKVKGRNIDVERRFKSHAKEIALHDEVEKKVLRKKTK</sequence>
<name>A0A6J5L560_9CAUD</name>